<evidence type="ECO:0000256" key="1">
    <source>
        <dbReference type="PROSITE-ProRule" id="PRU00047"/>
    </source>
</evidence>
<comment type="caution">
    <text evidence="3">The sequence shown here is derived from an EMBL/GenBank/DDBJ whole genome shotgun (WGS) entry which is preliminary data.</text>
</comment>
<accession>A0A8J5FFX3</accession>
<dbReference type="Pfam" id="PF03732">
    <property type="entry name" value="Retrotrans_gag"/>
    <property type="match status" value="1"/>
</dbReference>
<dbReference type="GO" id="GO:0003676">
    <property type="term" value="F:nucleic acid binding"/>
    <property type="evidence" value="ECO:0007669"/>
    <property type="project" value="InterPro"/>
</dbReference>
<dbReference type="InterPro" id="IPR032567">
    <property type="entry name" value="RTL1-rel"/>
</dbReference>
<dbReference type="Proteomes" id="UP000734854">
    <property type="component" value="Unassembled WGS sequence"/>
</dbReference>
<dbReference type="InterPro" id="IPR005162">
    <property type="entry name" value="Retrotrans_gag_dom"/>
</dbReference>
<gene>
    <name evidence="3" type="ORF">ZIOFF_056096</name>
</gene>
<sequence>METLTWEEFKKIFYDKYFTPDVQARPKREFRNLRQRDMSVAEYVKKFDRSCHFFPLIVDNPVEKLQYFLDSLSPAIRRDGKAKPFFSGKPQGQQAPKPAMQLEKPTCQTFGHQHVGKCLLGVGACYKCNQPGHLSFDCPQLRGPATRRVYMMKTEEADPYTTLITGRVLVLGVATKALFDSRATHSFISHAFVHRKGIAQVGLTESLLVTIPFGEELSTTSIIQNLKMVLQGHTMHADLIVFPMPEFSIILGMVIAHLPVLGPLQWEIQSLGDQTSDNQLKKWRLRDEDKSSGIYTVSDGIVKYKG</sequence>
<keyword evidence="1" id="KW-0862">Zinc</keyword>
<dbReference type="PROSITE" id="PS50158">
    <property type="entry name" value="ZF_CCHC"/>
    <property type="match status" value="1"/>
</dbReference>
<dbReference type="CDD" id="cd00303">
    <property type="entry name" value="retropepsin_like"/>
    <property type="match status" value="1"/>
</dbReference>
<proteinExistence type="predicted"/>
<keyword evidence="4" id="KW-1185">Reference proteome</keyword>
<reference evidence="3 4" key="1">
    <citation type="submission" date="2020-08" db="EMBL/GenBank/DDBJ databases">
        <title>Plant Genome Project.</title>
        <authorList>
            <person name="Zhang R.-G."/>
        </authorList>
    </citation>
    <scope>NUCLEOTIDE SEQUENCE [LARGE SCALE GENOMIC DNA]</scope>
    <source>
        <tissue evidence="3">Rhizome</tissue>
    </source>
</reference>
<dbReference type="PANTHER" id="PTHR15503">
    <property type="entry name" value="LDOC1 RELATED"/>
    <property type="match status" value="1"/>
</dbReference>
<dbReference type="InterPro" id="IPR036875">
    <property type="entry name" value="Znf_CCHC_sf"/>
</dbReference>
<dbReference type="SMART" id="SM00343">
    <property type="entry name" value="ZnF_C2HC"/>
    <property type="match status" value="1"/>
</dbReference>
<dbReference type="SUPFAM" id="SSF57756">
    <property type="entry name" value="Retrovirus zinc finger-like domains"/>
    <property type="match status" value="1"/>
</dbReference>
<organism evidence="3 4">
    <name type="scientific">Zingiber officinale</name>
    <name type="common">Ginger</name>
    <name type="synonym">Amomum zingiber</name>
    <dbReference type="NCBI Taxonomy" id="94328"/>
    <lineage>
        <taxon>Eukaryota</taxon>
        <taxon>Viridiplantae</taxon>
        <taxon>Streptophyta</taxon>
        <taxon>Embryophyta</taxon>
        <taxon>Tracheophyta</taxon>
        <taxon>Spermatophyta</taxon>
        <taxon>Magnoliopsida</taxon>
        <taxon>Liliopsida</taxon>
        <taxon>Zingiberales</taxon>
        <taxon>Zingiberaceae</taxon>
        <taxon>Zingiber</taxon>
    </lineage>
</organism>
<feature type="domain" description="CCHC-type" evidence="2">
    <location>
        <begin position="125"/>
        <end position="140"/>
    </location>
</feature>
<dbReference type="Pfam" id="PF08284">
    <property type="entry name" value="RVP_2"/>
    <property type="match status" value="1"/>
</dbReference>
<dbReference type="Pfam" id="PF00098">
    <property type="entry name" value="zf-CCHC"/>
    <property type="match status" value="1"/>
</dbReference>
<evidence type="ECO:0000313" key="3">
    <source>
        <dbReference type="EMBL" id="KAG6487509.1"/>
    </source>
</evidence>
<dbReference type="EMBL" id="JACMSC010000015">
    <property type="protein sequence ID" value="KAG6487509.1"/>
    <property type="molecule type" value="Genomic_DNA"/>
</dbReference>
<dbReference type="AlphaFoldDB" id="A0A8J5FFX3"/>
<keyword evidence="1" id="KW-0863">Zinc-finger</keyword>
<keyword evidence="1" id="KW-0479">Metal-binding</keyword>
<dbReference type="InterPro" id="IPR021109">
    <property type="entry name" value="Peptidase_aspartic_dom_sf"/>
</dbReference>
<dbReference type="GO" id="GO:0008270">
    <property type="term" value="F:zinc ion binding"/>
    <property type="evidence" value="ECO:0007669"/>
    <property type="project" value="UniProtKB-KW"/>
</dbReference>
<name>A0A8J5FFX3_ZINOF</name>
<protein>
    <recommendedName>
        <fullName evidence="2">CCHC-type domain-containing protein</fullName>
    </recommendedName>
</protein>
<dbReference type="PANTHER" id="PTHR15503:SF45">
    <property type="entry name" value="RNA-DIRECTED DNA POLYMERASE HOMOLOG"/>
    <property type="match status" value="1"/>
</dbReference>
<dbReference type="Gene3D" id="4.10.60.10">
    <property type="entry name" value="Zinc finger, CCHC-type"/>
    <property type="match status" value="1"/>
</dbReference>
<evidence type="ECO:0000313" key="4">
    <source>
        <dbReference type="Proteomes" id="UP000734854"/>
    </source>
</evidence>
<dbReference type="Gene3D" id="2.40.70.10">
    <property type="entry name" value="Acid Proteases"/>
    <property type="match status" value="1"/>
</dbReference>
<dbReference type="InterPro" id="IPR001878">
    <property type="entry name" value="Znf_CCHC"/>
</dbReference>
<evidence type="ECO:0000259" key="2">
    <source>
        <dbReference type="PROSITE" id="PS50158"/>
    </source>
</evidence>